<proteinExistence type="predicted"/>
<keyword evidence="1" id="KW-1133">Transmembrane helix</keyword>
<keyword evidence="1" id="KW-0472">Membrane</keyword>
<accession>A0A9X3Z2B5</accession>
<name>A0A9X3Z2B5_9BACL</name>
<evidence type="ECO:0000256" key="1">
    <source>
        <dbReference type="SAM" id="Phobius"/>
    </source>
</evidence>
<keyword evidence="1" id="KW-0812">Transmembrane</keyword>
<evidence type="ECO:0000313" key="3">
    <source>
        <dbReference type="Proteomes" id="UP001151071"/>
    </source>
</evidence>
<sequence length="132" mass="14591">MCTDNHDATVVCFFIRKQEMRLSAGTASSALDGACGFLLFAGQIIGEVGDHAVRTGITQRVHFLRLACVHHCHLRMYDIKGNYGSIFSPFACTKDKFSLCTWFLFVVEGVLSVIALMMVEQKNKVRVLKGGS</sequence>
<dbReference type="EMBL" id="JAPYYP010000003">
    <property type="protein sequence ID" value="MDA5107450.1"/>
    <property type="molecule type" value="Genomic_DNA"/>
</dbReference>
<evidence type="ECO:0000313" key="2">
    <source>
        <dbReference type="EMBL" id="MDA5107450.1"/>
    </source>
</evidence>
<gene>
    <name evidence="2" type="ORF">O3V59_03680</name>
</gene>
<organism evidence="2 3">
    <name type="scientific">Brevibacillus thermoruber</name>
    <dbReference type="NCBI Taxonomy" id="33942"/>
    <lineage>
        <taxon>Bacteria</taxon>
        <taxon>Bacillati</taxon>
        <taxon>Bacillota</taxon>
        <taxon>Bacilli</taxon>
        <taxon>Bacillales</taxon>
        <taxon>Paenibacillaceae</taxon>
        <taxon>Brevibacillus</taxon>
    </lineage>
</organism>
<dbReference type="AlphaFoldDB" id="A0A9X3Z2B5"/>
<protein>
    <submittedName>
        <fullName evidence="2">Uncharacterized protein</fullName>
    </submittedName>
</protein>
<comment type="caution">
    <text evidence="2">The sequence shown here is derived from an EMBL/GenBank/DDBJ whole genome shotgun (WGS) entry which is preliminary data.</text>
</comment>
<reference evidence="2" key="1">
    <citation type="submission" date="2022-12" db="EMBL/GenBank/DDBJ databases">
        <title>Draft genome sequence of the thermophilic strain Brevibacillus thermoruber HT42, isolated from Los Humeros, Puebla, Mexico, with biotechnological potential.</title>
        <authorList>
            <person name="Lara Sanchez J."/>
            <person name="Solis Palacios R."/>
            <person name="Bustos Baena A.S."/>
            <person name="Ruz Baez A.E."/>
            <person name="Espinosa Luna G."/>
            <person name="Oliart Ros R.M."/>
        </authorList>
    </citation>
    <scope>NUCLEOTIDE SEQUENCE</scope>
    <source>
        <strain evidence="2">HT42</strain>
    </source>
</reference>
<keyword evidence="3" id="KW-1185">Reference proteome</keyword>
<dbReference type="RefSeq" id="WP_029098335.1">
    <property type="nucleotide sequence ID" value="NZ_JAPYYP010000003.1"/>
</dbReference>
<dbReference type="Proteomes" id="UP001151071">
    <property type="component" value="Unassembled WGS sequence"/>
</dbReference>
<feature type="transmembrane region" description="Helical" evidence="1">
    <location>
        <begin position="102"/>
        <end position="119"/>
    </location>
</feature>